<reference evidence="3 4" key="1">
    <citation type="submission" date="2024-05" db="EMBL/GenBank/DDBJ databases">
        <title>Three bacterial strains, DH-69, EH-24, and ECK-19 isolated from coastal sediments.</title>
        <authorList>
            <person name="Ye Y.-Q."/>
            <person name="Du Z.-J."/>
        </authorList>
    </citation>
    <scope>NUCLEOTIDE SEQUENCE [LARGE SCALE GENOMIC DNA]</scope>
    <source>
        <strain evidence="3 4">ECK-19</strain>
    </source>
</reference>
<dbReference type="EMBL" id="JBEHZE010000001">
    <property type="protein sequence ID" value="MEX6634332.1"/>
    <property type="molecule type" value="Genomic_DNA"/>
</dbReference>
<dbReference type="PANTHER" id="PTHR45947">
    <property type="entry name" value="SULFOQUINOVOSYL TRANSFERASE SQD2"/>
    <property type="match status" value="1"/>
</dbReference>
<keyword evidence="4" id="KW-1185">Reference proteome</keyword>
<evidence type="ECO:0000259" key="1">
    <source>
        <dbReference type="Pfam" id="PF00534"/>
    </source>
</evidence>
<gene>
    <name evidence="3" type="ORF">ABFZ84_12325</name>
</gene>
<dbReference type="SUPFAM" id="SSF53756">
    <property type="entry name" value="UDP-Glycosyltransferase/glycogen phosphorylase"/>
    <property type="match status" value="1"/>
</dbReference>
<dbReference type="PANTHER" id="PTHR45947:SF3">
    <property type="entry name" value="SULFOQUINOVOSYL TRANSFERASE SQD2"/>
    <property type="match status" value="1"/>
</dbReference>
<dbReference type="RefSeq" id="WP_369314317.1">
    <property type="nucleotide sequence ID" value="NZ_JBEHZE010000001.1"/>
</dbReference>
<dbReference type="Proteomes" id="UP001560685">
    <property type="component" value="Unassembled WGS sequence"/>
</dbReference>
<sequence length="373" mass="40790">MTRIKFKTHGKGQKTDLTALLHIIPSFAFGGQQARLATLIDGLGAEFSHHIVALDGDHSARGLVSENANVAYSSFAMKKSSGISLTNIRGLMGVIKKCKPVIVCTYNWGSIEAVIANRAGPNIPNLHFEDGFGPDEKIDQQSNKRVLGRRFLLRQSMVIVPSHGLERAAREQWKLKNVRRVENGIDLARFDRPRPTGERVNIGSLGSLRPEKNYSRLITAFRALESSFDAQLVIVGEGTERQSLAARIGDTSNIMLPGATSSPADAIATFDLFALSSDTEQAPISLMEAMAAGLPVVSTDVGDIREMVSDENKPYITALGDEHAYHAAMEALIESPALRKTIGLANQQKARSTFSRDQMINRYTEIFSEIVAR</sequence>
<accession>A0ABV3Z801</accession>
<dbReference type="InterPro" id="IPR050194">
    <property type="entry name" value="Glycosyltransferase_grp1"/>
</dbReference>
<dbReference type="Pfam" id="PF13439">
    <property type="entry name" value="Glyco_transf_4"/>
    <property type="match status" value="1"/>
</dbReference>
<feature type="domain" description="Glycosyl transferase family 1" evidence="1">
    <location>
        <begin position="199"/>
        <end position="345"/>
    </location>
</feature>
<dbReference type="Pfam" id="PF00534">
    <property type="entry name" value="Glycos_transf_1"/>
    <property type="match status" value="1"/>
</dbReference>
<proteinExistence type="predicted"/>
<feature type="domain" description="Glycosyltransferase subfamily 4-like N-terminal" evidence="2">
    <location>
        <begin position="29"/>
        <end position="189"/>
    </location>
</feature>
<name>A0ABV3Z801_9PROT</name>
<evidence type="ECO:0000259" key="2">
    <source>
        <dbReference type="Pfam" id="PF13439"/>
    </source>
</evidence>
<organism evidence="3 4">
    <name type="scientific">Hyphococcus lacteus</name>
    <dbReference type="NCBI Taxonomy" id="3143536"/>
    <lineage>
        <taxon>Bacteria</taxon>
        <taxon>Pseudomonadati</taxon>
        <taxon>Pseudomonadota</taxon>
        <taxon>Alphaproteobacteria</taxon>
        <taxon>Parvularculales</taxon>
        <taxon>Parvularculaceae</taxon>
        <taxon>Hyphococcus</taxon>
    </lineage>
</organism>
<keyword evidence="3" id="KW-0808">Transferase</keyword>
<evidence type="ECO:0000313" key="3">
    <source>
        <dbReference type="EMBL" id="MEX6634332.1"/>
    </source>
</evidence>
<evidence type="ECO:0000313" key="4">
    <source>
        <dbReference type="Proteomes" id="UP001560685"/>
    </source>
</evidence>
<dbReference type="InterPro" id="IPR028098">
    <property type="entry name" value="Glyco_trans_4-like_N"/>
</dbReference>
<dbReference type="CDD" id="cd03801">
    <property type="entry name" value="GT4_PimA-like"/>
    <property type="match status" value="1"/>
</dbReference>
<protein>
    <submittedName>
        <fullName evidence="3">Glycosyltransferase family 4 protein</fullName>
        <ecNumber evidence="3">2.4.-.-</ecNumber>
    </submittedName>
</protein>
<keyword evidence="3" id="KW-0328">Glycosyltransferase</keyword>
<dbReference type="InterPro" id="IPR001296">
    <property type="entry name" value="Glyco_trans_1"/>
</dbReference>
<comment type="caution">
    <text evidence="3">The sequence shown here is derived from an EMBL/GenBank/DDBJ whole genome shotgun (WGS) entry which is preliminary data.</text>
</comment>
<dbReference type="GO" id="GO:0016757">
    <property type="term" value="F:glycosyltransferase activity"/>
    <property type="evidence" value="ECO:0007669"/>
    <property type="project" value="UniProtKB-KW"/>
</dbReference>
<dbReference type="EC" id="2.4.-.-" evidence="3"/>
<dbReference type="Gene3D" id="3.40.50.2000">
    <property type="entry name" value="Glycogen Phosphorylase B"/>
    <property type="match status" value="2"/>
</dbReference>